<dbReference type="Proteomes" id="UP000676996">
    <property type="component" value="Unassembled WGS sequence"/>
</dbReference>
<dbReference type="AlphaFoldDB" id="A0A8T4IF63"/>
<name>A0A8T4IF63_9SPHN</name>
<comment type="caution">
    <text evidence="1">The sequence shown here is derived from an EMBL/GenBank/DDBJ whole genome shotgun (WGS) entry which is preliminary data.</text>
</comment>
<accession>A0A8T4IF63</accession>
<proteinExistence type="predicted"/>
<dbReference type="RefSeq" id="WP_284052952.1">
    <property type="nucleotide sequence ID" value="NZ_JAGRQC010000001.1"/>
</dbReference>
<gene>
    <name evidence="1" type="ORF">J7S20_04095</name>
</gene>
<organism evidence="1 2">
    <name type="scientific">Stakelama marina</name>
    <dbReference type="NCBI Taxonomy" id="2826939"/>
    <lineage>
        <taxon>Bacteria</taxon>
        <taxon>Pseudomonadati</taxon>
        <taxon>Pseudomonadota</taxon>
        <taxon>Alphaproteobacteria</taxon>
        <taxon>Sphingomonadales</taxon>
        <taxon>Sphingomonadaceae</taxon>
        <taxon>Stakelama</taxon>
    </lineage>
</organism>
<sequence>MTDLSVTQPVERIARVLCAQDFNEKGEKVGPGRGAAMSAAVSSHCDRAWQDEIVRAAEVLRTIREPTEEMARVGDSTEGSAADKWNAMVRVALGEPN</sequence>
<evidence type="ECO:0000313" key="2">
    <source>
        <dbReference type="Proteomes" id="UP000676996"/>
    </source>
</evidence>
<reference evidence="1" key="1">
    <citation type="submission" date="2021-04" db="EMBL/GenBank/DDBJ databases">
        <title>Ouciella asimina sp. nov., isolated from the surface seawater in the hydrothermal field of Okinawa Trough.</title>
        <authorList>
            <person name="Shuang W."/>
        </authorList>
    </citation>
    <scope>NUCLEOTIDE SEQUENCE</scope>
    <source>
        <strain evidence="1">LXI357</strain>
    </source>
</reference>
<protein>
    <submittedName>
        <fullName evidence="1">Uncharacterized protein</fullName>
    </submittedName>
</protein>
<dbReference type="EMBL" id="JAGRQC010000001">
    <property type="protein sequence ID" value="MBR0551685.1"/>
    <property type="molecule type" value="Genomic_DNA"/>
</dbReference>
<keyword evidence="2" id="KW-1185">Reference proteome</keyword>
<evidence type="ECO:0000313" key="1">
    <source>
        <dbReference type="EMBL" id="MBR0551685.1"/>
    </source>
</evidence>